<sequence>MEHEHRRAAAEPLQLLEQVSTFTLITRVESLTDHGFPPVPALEPSVSAAFGVRSAVGRRPVPPSSSDQITARLTDRSHQCAALVAAATNNTAFLAYAISKKARNMQLPLEDVEEFSNFADPILNLCAASAVCSSCIASALLLHS</sequence>
<dbReference type="Proteomes" id="UP001476798">
    <property type="component" value="Unassembled WGS sequence"/>
</dbReference>
<organism evidence="1 2">
    <name type="scientific">Goodea atripinnis</name>
    <dbReference type="NCBI Taxonomy" id="208336"/>
    <lineage>
        <taxon>Eukaryota</taxon>
        <taxon>Metazoa</taxon>
        <taxon>Chordata</taxon>
        <taxon>Craniata</taxon>
        <taxon>Vertebrata</taxon>
        <taxon>Euteleostomi</taxon>
        <taxon>Actinopterygii</taxon>
        <taxon>Neopterygii</taxon>
        <taxon>Teleostei</taxon>
        <taxon>Neoteleostei</taxon>
        <taxon>Acanthomorphata</taxon>
        <taxon>Ovalentaria</taxon>
        <taxon>Atherinomorphae</taxon>
        <taxon>Cyprinodontiformes</taxon>
        <taxon>Goodeidae</taxon>
        <taxon>Goodea</taxon>
    </lineage>
</organism>
<name>A0ABV0P3W6_9TELE</name>
<gene>
    <name evidence="1" type="ORF">GOODEAATRI_013830</name>
</gene>
<protein>
    <submittedName>
        <fullName evidence="1">Uncharacterized protein</fullName>
    </submittedName>
</protein>
<keyword evidence="2" id="KW-1185">Reference proteome</keyword>
<dbReference type="EMBL" id="JAHRIO010060916">
    <property type="protein sequence ID" value="MEQ2178416.1"/>
    <property type="molecule type" value="Genomic_DNA"/>
</dbReference>
<evidence type="ECO:0000313" key="2">
    <source>
        <dbReference type="Proteomes" id="UP001476798"/>
    </source>
</evidence>
<comment type="caution">
    <text evidence="1">The sequence shown here is derived from an EMBL/GenBank/DDBJ whole genome shotgun (WGS) entry which is preliminary data.</text>
</comment>
<reference evidence="1 2" key="1">
    <citation type="submission" date="2021-06" db="EMBL/GenBank/DDBJ databases">
        <authorList>
            <person name="Palmer J.M."/>
        </authorList>
    </citation>
    <scope>NUCLEOTIDE SEQUENCE [LARGE SCALE GENOMIC DNA]</scope>
    <source>
        <strain evidence="1 2">GA_2019</strain>
        <tissue evidence="1">Muscle</tissue>
    </source>
</reference>
<evidence type="ECO:0000313" key="1">
    <source>
        <dbReference type="EMBL" id="MEQ2178416.1"/>
    </source>
</evidence>
<proteinExistence type="predicted"/>
<accession>A0ABV0P3W6</accession>